<feature type="region of interest" description="Disordered" evidence="8">
    <location>
        <begin position="603"/>
        <end position="628"/>
    </location>
</feature>
<dbReference type="InterPro" id="IPR001192">
    <property type="entry name" value="PI-PLC_fam"/>
</dbReference>
<comment type="caution">
    <text evidence="11">The sequence shown here is derived from an EMBL/GenBank/DDBJ whole genome shotgun (WGS) entry which is preliminary data.</text>
</comment>
<dbReference type="InterPro" id="IPR035892">
    <property type="entry name" value="C2_domain_sf"/>
</dbReference>
<dbReference type="GO" id="GO:0051209">
    <property type="term" value="P:release of sequestered calcium ion into cytosol"/>
    <property type="evidence" value="ECO:0007669"/>
    <property type="project" value="TreeGrafter"/>
</dbReference>
<proteinExistence type="predicted"/>
<evidence type="ECO:0000259" key="10">
    <source>
        <dbReference type="PROSITE" id="PS50008"/>
    </source>
</evidence>
<name>A0A3M7D806_HORWE</name>
<dbReference type="SMART" id="SM00239">
    <property type="entry name" value="C2"/>
    <property type="match status" value="1"/>
</dbReference>
<comment type="function">
    <text evidence="6">The production of the second messenger molecules diacylglycerol (DAG) and inositol 1,4,5-trisphosphate (IP3) is mediated by activated phosphatidylinositol-specific phospholipase C enzymes.</text>
</comment>
<organism evidence="11 12">
    <name type="scientific">Hortaea werneckii</name>
    <name type="common">Black yeast</name>
    <name type="synonym">Cladosporium werneckii</name>
    <dbReference type="NCBI Taxonomy" id="91943"/>
    <lineage>
        <taxon>Eukaryota</taxon>
        <taxon>Fungi</taxon>
        <taxon>Dikarya</taxon>
        <taxon>Ascomycota</taxon>
        <taxon>Pezizomycotina</taxon>
        <taxon>Dothideomycetes</taxon>
        <taxon>Dothideomycetidae</taxon>
        <taxon>Mycosphaerellales</taxon>
        <taxon>Teratosphaeriaceae</taxon>
        <taxon>Hortaea</taxon>
    </lineage>
</organism>
<dbReference type="Proteomes" id="UP000269276">
    <property type="component" value="Unassembled WGS sequence"/>
</dbReference>
<evidence type="ECO:0000256" key="7">
    <source>
        <dbReference type="RuleBase" id="RU361133"/>
    </source>
</evidence>
<keyword evidence="5" id="KW-0807">Transducer</keyword>
<dbReference type="PRINTS" id="PR00390">
    <property type="entry name" value="PHPHLIPASEC"/>
</dbReference>
<feature type="region of interest" description="Disordered" evidence="8">
    <location>
        <begin position="149"/>
        <end position="188"/>
    </location>
</feature>
<sequence length="628" mass="69824">MSTQTAMPAAAKPTLSASIIEHARLAFEQQKLSRPDIGSFDSFLDTLADPDGSTPLPLDNDTNHPISHYFISSSHNTYLTGNQLWSRSSTDAYKDVLKRGCRCIEIDVWDGGSSSSSSSSSSSDDENKDRDEADVNKLSSLVKRGLGRLRSRAGSDAPTPAKDVSATDSPAANDEMMPTPWRTESGRDEPRVLHGYTATKEIPFRKVCEVIRDYAFRTTDLPLIVSLEVHCSPPQQEIMVEIMRDYWQQYLVPVPDEYSDTTPLPDLETLRKRILVKVKYSPPEKAASQKVPATKRSRARSDTSASTDDDNEQADASKKGKICAALGKLGIYTRSYHFHSLDQAEAEIPTHIFSLSEKKLMALQEECHGALFKHNMKYLMRAYPKGTRVRSSNLDPAPFWRQGIQIVALNWQQMNAAMMLNDAMFAGTGGWVLKPQDYRMEQPDTAPTRRRRFDMSVKLLAAQGLDKDAKSPPTAYVKCELHVQSELRAQMPKDGKSKGGEWKRRSASKESCDPNFQGEALLFEGVEDADPELSFVRIKIMDDVSYQKDRLLGWACFRLDRFPQGLRLLRLKGEDAKANSAALLIESDLSYADVFDVTWPIPGPSIRTPGSVSRSSNDDGGSSSSSSS</sequence>
<dbReference type="PROSITE" id="PS50008">
    <property type="entry name" value="PIPLC_Y_DOMAIN"/>
    <property type="match status" value="1"/>
</dbReference>
<dbReference type="VEuPathDB" id="FungiDB:BTJ68_02387"/>
<dbReference type="SUPFAM" id="SSF51695">
    <property type="entry name" value="PLC-like phosphodiesterases"/>
    <property type="match status" value="1"/>
</dbReference>
<dbReference type="Pfam" id="PF00387">
    <property type="entry name" value="PI-PLC-Y"/>
    <property type="match status" value="1"/>
</dbReference>
<feature type="region of interest" description="Disordered" evidence="8">
    <location>
        <begin position="490"/>
        <end position="512"/>
    </location>
</feature>
<feature type="compositionally biased region" description="Basic and acidic residues" evidence="8">
    <location>
        <begin position="125"/>
        <end position="135"/>
    </location>
</feature>
<evidence type="ECO:0000256" key="2">
    <source>
        <dbReference type="ARBA" id="ARBA00022801"/>
    </source>
</evidence>
<dbReference type="CDD" id="cd08598">
    <property type="entry name" value="PI-PLC1c_yeast"/>
    <property type="match status" value="1"/>
</dbReference>
<dbReference type="Gene3D" id="2.60.40.150">
    <property type="entry name" value="C2 domain"/>
    <property type="match status" value="1"/>
</dbReference>
<evidence type="ECO:0000313" key="12">
    <source>
        <dbReference type="Proteomes" id="UP000269276"/>
    </source>
</evidence>
<dbReference type="GO" id="GO:0048015">
    <property type="term" value="P:phosphatidylinositol-mediated signaling"/>
    <property type="evidence" value="ECO:0007669"/>
    <property type="project" value="TreeGrafter"/>
</dbReference>
<dbReference type="Pfam" id="PF00168">
    <property type="entry name" value="C2"/>
    <property type="match status" value="1"/>
</dbReference>
<dbReference type="PROSITE" id="PS50007">
    <property type="entry name" value="PIPLC_X_DOMAIN"/>
    <property type="match status" value="1"/>
</dbReference>
<evidence type="ECO:0000256" key="3">
    <source>
        <dbReference type="ARBA" id="ARBA00022963"/>
    </source>
</evidence>
<feature type="domain" description="PI-PLC Y-box" evidence="10">
    <location>
        <begin position="326"/>
        <end position="439"/>
    </location>
</feature>
<feature type="compositionally biased region" description="Low complexity" evidence="8">
    <location>
        <begin position="113"/>
        <end position="122"/>
    </location>
</feature>
<feature type="compositionally biased region" description="Low complexity" evidence="8">
    <location>
        <begin position="610"/>
        <end position="628"/>
    </location>
</feature>
<keyword evidence="4 7" id="KW-0443">Lipid metabolism</keyword>
<dbReference type="Pfam" id="PF00388">
    <property type="entry name" value="PI-PLC-X"/>
    <property type="match status" value="1"/>
</dbReference>
<dbReference type="InterPro" id="IPR001711">
    <property type="entry name" value="PLipase_C_Pinositol-sp_Y"/>
</dbReference>
<dbReference type="SMART" id="SM00149">
    <property type="entry name" value="PLCYc"/>
    <property type="match status" value="1"/>
</dbReference>
<keyword evidence="2 7" id="KW-0378">Hydrolase</keyword>
<dbReference type="SMART" id="SM00148">
    <property type="entry name" value="PLCXc"/>
    <property type="match status" value="1"/>
</dbReference>
<evidence type="ECO:0000256" key="5">
    <source>
        <dbReference type="ARBA" id="ARBA00023224"/>
    </source>
</evidence>
<feature type="region of interest" description="Disordered" evidence="8">
    <location>
        <begin position="285"/>
        <end position="317"/>
    </location>
</feature>
<dbReference type="InterPro" id="IPR000008">
    <property type="entry name" value="C2_dom"/>
</dbReference>
<dbReference type="GO" id="GO:0016042">
    <property type="term" value="P:lipid catabolic process"/>
    <property type="evidence" value="ECO:0007669"/>
    <property type="project" value="UniProtKB-KW"/>
</dbReference>
<protein>
    <recommendedName>
        <fullName evidence="7">Phosphoinositide phospholipase C</fullName>
        <ecNumber evidence="7">3.1.4.11</ecNumber>
    </recommendedName>
</protein>
<feature type="region of interest" description="Disordered" evidence="8">
    <location>
        <begin position="110"/>
        <end position="137"/>
    </location>
</feature>
<dbReference type="AlphaFoldDB" id="A0A3M7D806"/>
<accession>A0A3M7D806</accession>
<dbReference type="FunFam" id="3.20.20.190:FF:000039">
    <property type="entry name" value="Phosphoinositide phospholipase C"/>
    <property type="match status" value="1"/>
</dbReference>
<dbReference type="PROSITE" id="PS50004">
    <property type="entry name" value="C2"/>
    <property type="match status" value="1"/>
</dbReference>
<evidence type="ECO:0000313" key="11">
    <source>
        <dbReference type="EMBL" id="RMY60293.1"/>
    </source>
</evidence>
<evidence type="ECO:0000259" key="9">
    <source>
        <dbReference type="PROSITE" id="PS50004"/>
    </source>
</evidence>
<dbReference type="Gene3D" id="3.20.20.190">
    <property type="entry name" value="Phosphatidylinositol (PI) phosphodiesterase"/>
    <property type="match status" value="1"/>
</dbReference>
<evidence type="ECO:0000256" key="8">
    <source>
        <dbReference type="SAM" id="MobiDB-lite"/>
    </source>
</evidence>
<evidence type="ECO:0000256" key="4">
    <source>
        <dbReference type="ARBA" id="ARBA00023098"/>
    </source>
</evidence>
<dbReference type="SUPFAM" id="SSF49562">
    <property type="entry name" value="C2 domain (Calcium/lipid-binding domain, CaLB)"/>
    <property type="match status" value="1"/>
</dbReference>
<gene>
    <name evidence="11" type="ORF">D0863_11654</name>
</gene>
<dbReference type="EMBL" id="QWIP01000558">
    <property type="protein sequence ID" value="RMY60293.1"/>
    <property type="molecule type" value="Genomic_DNA"/>
</dbReference>
<dbReference type="EC" id="3.1.4.11" evidence="7"/>
<evidence type="ECO:0000256" key="6">
    <source>
        <dbReference type="ARBA" id="ARBA00059664"/>
    </source>
</evidence>
<feature type="domain" description="C2" evidence="9">
    <location>
        <begin position="439"/>
        <end position="573"/>
    </location>
</feature>
<reference evidence="11 12" key="1">
    <citation type="journal article" date="2018" name="BMC Genomics">
        <title>Genomic evidence for intraspecific hybridization in a clonal and extremely halotolerant yeast.</title>
        <authorList>
            <person name="Gostincar C."/>
            <person name="Stajich J.E."/>
            <person name="Zupancic J."/>
            <person name="Zalar P."/>
            <person name="Gunde-Cimerman N."/>
        </authorList>
    </citation>
    <scope>NUCLEOTIDE SEQUENCE [LARGE SCALE GENOMIC DNA]</scope>
    <source>
        <strain evidence="11 12">EXF-2682</strain>
    </source>
</reference>
<dbReference type="GO" id="GO:0004435">
    <property type="term" value="F:phosphatidylinositol-4,5-bisphosphate phospholipase C activity"/>
    <property type="evidence" value="ECO:0007669"/>
    <property type="project" value="UniProtKB-EC"/>
</dbReference>
<dbReference type="InterPro" id="IPR017946">
    <property type="entry name" value="PLC-like_Pdiesterase_TIM-brl"/>
</dbReference>
<comment type="catalytic activity">
    <reaction evidence="1 7">
        <text>a 1,2-diacyl-sn-glycero-3-phospho-(1D-myo-inositol-4,5-bisphosphate) + H2O = 1D-myo-inositol 1,4,5-trisphosphate + a 1,2-diacyl-sn-glycerol + H(+)</text>
        <dbReference type="Rhea" id="RHEA:33179"/>
        <dbReference type="ChEBI" id="CHEBI:15377"/>
        <dbReference type="ChEBI" id="CHEBI:15378"/>
        <dbReference type="ChEBI" id="CHEBI:17815"/>
        <dbReference type="ChEBI" id="CHEBI:58456"/>
        <dbReference type="ChEBI" id="CHEBI:203600"/>
        <dbReference type="EC" id="3.1.4.11"/>
    </reaction>
</comment>
<feature type="non-terminal residue" evidence="11">
    <location>
        <position position="628"/>
    </location>
</feature>
<dbReference type="OrthoDB" id="269822at2759"/>
<dbReference type="InterPro" id="IPR000909">
    <property type="entry name" value="PLipase_C_PInositol-sp_X_dom"/>
</dbReference>
<evidence type="ECO:0000256" key="1">
    <source>
        <dbReference type="ARBA" id="ARBA00001195"/>
    </source>
</evidence>
<keyword evidence="3 7" id="KW-0442">Lipid degradation</keyword>
<dbReference type="PANTHER" id="PTHR10336">
    <property type="entry name" value="PHOSPHOINOSITIDE-SPECIFIC PHOSPHOLIPASE C FAMILY PROTEIN"/>
    <property type="match status" value="1"/>
</dbReference>
<dbReference type="PANTHER" id="PTHR10336:SF82">
    <property type="entry name" value="PHOSPHOINOSITIDE PHOSPHOLIPASE C"/>
    <property type="match status" value="1"/>
</dbReference>